<gene>
    <name evidence="10" type="ORF">IV01_01810</name>
</gene>
<dbReference type="Pfam" id="PF00460">
    <property type="entry name" value="Flg_bb_rod"/>
    <property type="match status" value="1"/>
</dbReference>
<evidence type="ECO:0000313" key="10">
    <source>
        <dbReference type="EMBL" id="KFE57824.1"/>
    </source>
</evidence>
<feature type="domain" description="Flagellar hook protein FlgE D2" evidence="8">
    <location>
        <begin position="312"/>
        <end position="463"/>
    </location>
</feature>
<dbReference type="AlphaFoldDB" id="A0A085VQW1"/>
<dbReference type="InterPro" id="IPR053967">
    <property type="entry name" value="LlgE_F_G-like_D1"/>
</dbReference>
<dbReference type="InterPro" id="IPR037058">
    <property type="entry name" value="Falgellar_hook_FlgE_sf"/>
</dbReference>
<dbReference type="PATRIC" id="fig|317.175.peg.387"/>
<dbReference type="Pfam" id="PF22692">
    <property type="entry name" value="LlgE_F_G_D1"/>
    <property type="match status" value="1"/>
</dbReference>
<dbReference type="NCBIfam" id="TIGR03506">
    <property type="entry name" value="FlgEFG_subfam"/>
    <property type="match status" value="2"/>
</dbReference>
<evidence type="ECO:0000259" key="9">
    <source>
        <dbReference type="Pfam" id="PF22692"/>
    </source>
</evidence>
<dbReference type="SUPFAM" id="SSF117143">
    <property type="entry name" value="Flagellar hook protein flgE"/>
    <property type="match status" value="2"/>
</dbReference>
<keyword evidence="10" id="KW-0969">Cilium</keyword>
<proteinExistence type="inferred from homology"/>
<dbReference type="GO" id="GO:0005829">
    <property type="term" value="C:cytosol"/>
    <property type="evidence" value="ECO:0007669"/>
    <property type="project" value="TreeGrafter"/>
</dbReference>
<evidence type="ECO:0000259" key="7">
    <source>
        <dbReference type="Pfam" id="PF06429"/>
    </source>
</evidence>
<dbReference type="RefSeq" id="WP_032625444.1">
    <property type="nucleotide sequence ID" value="NZ_JPQU01000015.1"/>
</dbReference>
<dbReference type="OrthoDB" id="8578401at2"/>
<dbReference type="Pfam" id="PF06429">
    <property type="entry name" value="Flg_bbr_C"/>
    <property type="match status" value="1"/>
</dbReference>
<keyword evidence="11" id="KW-1185">Reference proteome</keyword>
<name>A0A085VQW1_PSESX</name>
<protein>
    <recommendedName>
        <fullName evidence="3 5">Flagellar hook protein FlgE</fullName>
    </recommendedName>
</protein>
<comment type="caution">
    <text evidence="10">The sequence shown here is derived from an EMBL/GenBank/DDBJ whole genome shotgun (WGS) entry which is preliminary data.</text>
</comment>
<dbReference type="PANTHER" id="PTHR30435">
    <property type="entry name" value="FLAGELLAR PROTEIN"/>
    <property type="match status" value="1"/>
</dbReference>
<dbReference type="Pfam" id="PF07559">
    <property type="entry name" value="FlgE_D2"/>
    <property type="match status" value="2"/>
</dbReference>
<feature type="domain" description="Flagellar basal body rod protein N-terminal" evidence="6">
    <location>
        <begin position="3"/>
        <end position="33"/>
    </location>
</feature>
<accession>A0A085VQW1</accession>
<keyword evidence="10" id="KW-0966">Cell projection</keyword>
<evidence type="ECO:0000256" key="1">
    <source>
        <dbReference type="ARBA" id="ARBA00004117"/>
    </source>
</evidence>
<feature type="domain" description="Flagellar basal-body/hook protein C-terminal" evidence="7">
    <location>
        <begin position="537"/>
        <end position="580"/>
    </location>
</feature>
<dbReference type="InterPro" id="IPR001444">
    <property type="entry name" value="Flag_bb_rod_N"/>
</dbReference>
<evidence type="ECO:0000256" key="4">
    <source>
        <dbReference type="ARBA" id="ARBA00023143"/>
    </source>
</evidence>
<keyword evidence="4 5" id="KW-0975">Bacterial flagellum</keyword>
<feature type="domain" description="Flagellar hook protein FlgE/F/G-like D1" evidence="9">
    <location>
        <begin position="85"/>
        <end position="137"/>
    </location>
</feature>
<feature type="domain" description="Flagellar hook protein FlgE D2" evidence="8">
    <location>
        <begin position="162"/>
        <end position="298"/>
    </location>
</feature>
<dbReference type="GO" id="GO:0009425">
    <property type="term" value="C:bacterial-type flagellum basal body"/>
    <property type="evidence" value="ECO:0007669"/>
    <property type="project" value="UniProtKB-SubCell"/>
</dbReference>
<dbReference type="InterPro" id="IPR010930">
    <property type="entry name" value="Flg_bb/hook_C_dom"/>
</dbReference>
<dbReference type="InterPro" id="IPR011491">
    <property type="entry name" value="FlgE_D2"/>
</dbReference>
<reference evidence="10 11" key="1">
    <citation type="submission" date="2014-07" db="EMBL/GenBank/DDBJ databases">
        <title>Draft Genome Sequences of Environmental Pseudomonas syringae strains.</title>
        <authorList>
            <person name="Baltrus D.A."/>
            <person name="Berge O."/>
            <person name="Morris C."/>
        </authorList>
    </citation>
    <scope>NUCLEOTIDE SEQUENCE [LARGE SCALE GENOMIC DNA]</scope>
    <source>
        <strain evidence="10 11">GAW0119</strain>
    </source>
</reference>
<dbReference type="InterPro" id="IPR037925">
    <property type="entry name" value="FlgE/F/G-like"/>
</dbReference>
<dbReference type="Proteomes" id="UP000028631">
    <property type="component" value="Unassembled WGS sequence"/>
</dbReference>
<evidence type="ECO:0000256" key="3">
    <source>
        <dbReference type="ARBA" id="ARBA00019015"/>
    </source>
</evidence>
<dbReference type="InterPro" id="IPR020013">
    <property type="entry name" value="Flagellar_FlgE/F/G"/>
</dbReference>
<dbReference type="PANTHER" id="PTHR30435:SF1">
    <property type="entry name" value="FLAGELLAR HOOK PROTEIN FLGE"/>
    <property type="match status" value="1"/>
</dbReference>
<comment type="similarity">
    <text evidence="2 5">Belongs to the flagella basal body rod proteins family.</text>
</comment>
<evidence type="ECO:0000256" key="5">
    <source>
        <dbReference type="RuleBase" id="RU362116"/>
    </source>
</evidence>
<dbReference type="EMBL" id="JPQU01000015">
    <property type="protein sequence ID" value="KFE57824.1"/>
    <property type="molecule type" value="Genomic_DNA"/>
</dbReference>
<comment type="function">
    <text evidence="5">A flexible structure which links the flagellar filament to the drive apparatus in the basal body.</text>
</comment>
<evidence type="ECO:0000256" key="2">
    <source>
        <dbReference type="ARBA" id="ARBA00009677"/>
    </source>
</evidence>
<sequence>MSFNVSISGIHAANKRLENAGNNIANVGTVGFKSSRTDFAALYPANHLGTGGHTIGSGVRLANVTQNFNEGTSITTHGRPLDMRIQGGGFFVVSDRGSLAYTRAGAFQKDAEDFVVDSEGGRLQGYGVNDKGEVMAGVRMDMKIDTSNMAPKSTTRISDTFNLDASRASLAQLPSFNPDNPATYTRMTSRTIQDQAVGSVAATDHELKQYFVKTDDNQWSMYVLIDGRNPIDPGSSSPLHVTLDKAADGTVRYSATSQNLKKVSNTELGLGGWVPAMQSGNKWVANGAASGGDVSLSLEDGAGSALDSADPVMVRSLPPFNPADPATYSVVFSNALFDSQGNQHELKRYFVKEGNNSWQMHVLVNDRNPSMPESAAPLTARLVFNGNGSLRSLTGSPGLEVQDGNSLQLTSWVPATVRDKGTRQETWISNGTNASDEGIAIDFSKVAQFNAPTSRTSQFGDGHAAGELSSFSVGRDGLLRAGFNNGLYRNIGQLMLASFANEQGLEPRSDTRWGETLASGVANFGTGGSGMLGSVLSGTLEASNVVLADELLELIQAQTAYQANSKAISTEVTLMQTLIQST</sequence>
<dbReference type="GO" id="GO:0009424">
    <property type="term" value="C:bacterial-type flagellum hook"/>
    <property type="evidence" value="ECO:0007669"/>
    <property type="project" value="TreeGrafter"/>
</dbReference>
<dbReference type="Gene3D" id="2.60.98.20">
    <property type="entry name" value="Flagellar hook protein FlgE"/>
    <property type="match status" value="2"/>
</dbReference>
<keyword evidence="10" id="KW-0282">Flagellum</keyword>
<evidence type="ECO:0000259" key="8">
    <source>
        <dbReference type="Pfam" id="PF07559"/>
    </source>
</evidence>
<organism evidence="10 11">
    <name type="scientific">Pseudomonas syringae</name>
    <dbReference type="NCBI Taxonomy" id="317"/>
    <lineage>
        <taxon>Bacteria</taxon>
        <taxon>Pseudomonadati</taxon>
        <taxon>Pseudomonadota</taxon>
        <taxon>Gammaproteobacteria</taxon>
        <taxon>Pseudomonadales</taxon>
        <taxon>Pseudomonadaceae</taxon>
        <taxon>Pseudomonas</taxon>
    </lineage>
</organism>
<evidence type="ECO:0000313" key="11">
    <source>
        <dbReference type="Proteomes" id="UP000028631"/>
    </source>
</evidence>
<comment type="subcellular location">
    <subcellularLocation>
        <location evidence="1 5">Bacterial flagellum basal body</location>
    </subcellularLocation>
</comment>
<dbReference type="GO" id="GO:0071978">
    <property type="term" value="P:bacterial-type flagellum-dependent swarming motility"/>
    <property type="evidence" value="ECO:0007669"/>
    <property type="project" value="TreeGrafter"/>
</dbReference>
<evidence type="ECO:0000259" key="6">
    <source>
        <dbReference type="Pfam" id="PF00460"/>
    </source>
</evidence>